<dbReference type="SUPFAM" id="SSF81296">
    <property type="entry name" value="E set domains"/>
    <property type="match status" value="1"/>
</dbReference>
<dbReference type="GO" id="GO:0005768">
    <property type="term" value="C:endosome"/>
    <property type="evidence" value="ECO:0007669"/>
    <property type="project" value="UniProtKB-SubCell"/>
</dbReference>
<comment type="similarity">
    <text evidence="2">Belongs to the VPS26 family.</text>
</comment>
<evidence type="ECO:0000256" key="1">
    <source>
        <dbReference type="ARBA" id="ARBA00004177"/>
    </source>
</evidence>
<sequence>MSQCTIDIRLKRSSKEYTDGDVIAGEVVITGSGSSPIQHNGIYLSLDGMVNINLSTKNVGVFEAFYNSAKPIQLINYSLEISRPGKLPTNRAEIPFEIPLRAKSSIKYLYETYHGVFINVQYLLKVDMKRSFLNKDISKQVEILMITRPTSDLAEKAVAKPIDFQITPDSLTNVKDKSKIPNFSISGQIDSTVCCIQKAFNGHLTVNESSVPIKSIEIQLVRVETCGCAEGYAKDLTEIQNIQIGEGDVPRGIAIPIYMIFPRLFTCPTLITTNFKIEFEINLVAIFEDDRLITENFPIKLTRF</sequence>
<dbReference type="AlphaFoldDB" id="A0A814A7L0"/>
<evidence type="ECO:0000256" key="3">
    <source>
        <dbReference type="ARBA" id="ARBA00022753"/>
    </source>
</evidence>
<comment type="function">
    <text evidence="5">Component of the commander complex that is essential for endosomal recycling of transmembrane cargos; the commander complex is composed of the CCC subcomplex and the retriever subcomplex. Component of the retriever complex, which is a heterotrimeric complex related to retromer cargo-selective complex (CSC) and essential for retromer-independent retrieval and recycling of numerous cargos such as integrin alpha-5/beta-1 (ITGA5:ITGB1). The recruitment of the retriever complex to the endosomal membrane involves CCC and WASH complexes. In the endosomes, drives the retriever and recycling of NxxY-motif-containing cargo proteins by coupling to SNX17, a cargo essential for the homeostatic maintenance of numerous cell surface proteins associated with processes that include cell migration, cell adhesion, nutrient supply and cell signaling.</text>
</comment>
<comment type="subunit">
    <text evidence="6">Component of the commander complex that is essential for endosomal recycling of transmembrane cargos; the commander complex is composed of the CCC subcomplex and the retriever subcomplex. Component of the heterotrimeric retriever complex consisting of VPS26C, VPS29 and VPS35L; within the complex interacts with VPS35L. Interacts with SNX17 (via C-terminus); the interaction is direct and associates SNX17 with the retriever complex. Interacts with SNX31; the interaction is direct.</text>
</comment>
<keyword evidence="8" id="KW-1185">Reference proteome</keyword>
<evidence type="ECO:0000256" key="6">
    <source>
        <dbReference type="ARBA" id="ARBA00093474"/>
    </source>
</evidence>
<evidence type="ECO:0000313" key="8">
    <source>
        <dbReference type="Proteomes" id="UP000663879"/>
    </source>
</evidence>
<dbReference type="InterPro" id="IPR014756">
    <property type="entry name" value="Ig_E-set"/>
</dbReference>
<proteinExistence type="inferred from homology"/>
<accession>A0A814A7L0</accession>
<evidence type="ECO:0000256" key="4">
    <source>
        <dbReference type="ARBA" id="ARBA00067597"/>
    </source>
</evidence>
<gene>
    <name evidence="7" type="ORF">OXX778_LOCUS11833</name>
</gene>
<name>A0A814A7L0_9BILA</name>
<dbReference type="FunFam" id="2.60.40.640:FF:000024">
    <property type="entry name" value="Down syndrome critical region protein 3"/>
    <property type="match status" value="1"/>
</dbReference>
<dbReference type="EMBL" id="CAJNOC010002055">
    <property type="protein sequence ID" value="CAF0909649.1"/>
    <property type="molecule type" value="Genomic_DNA"/>
</dbReference>
<dbReference type="FunFam" id="2.60.40.640:FF:000009">
    <property type="entry name" value="Down syndrome critical region protein 3"/>
    <property type="match status" value="1"/>
</dbReference>
<dbReference type="GO" id="GO:0006886">
    <property type="term" value="P:intracellular protein transport"/>
    <property type="evidence" value="ECO:0007669"/>
    <property type="project" value="InterPro"/>
</dbReference>
<dbReference type="Pfam" id="PF03643">
    <property type="entry name" value="Vps26"/>
    <property type="match status" value="1"/>
</dbReference>
<dbReference type="PANTHER" id="PTHR12233">
    <property type="entry name" value="VACUOLAR PROTEIN SORTING 26 RELATED"/>
    <property type="match status" value="1"/>
</dbReference>
<evidence type="ECO:0000313" key="7">
    <source>
        <dbReference type="EMBL" id="CAF0909649.1"/>
    </source>
</evidence>
<dbReference type="InterPro" id="IPR028934">
    <property type="entry name" value="Vps26-related"/>
</dbReference>
<evidence type="ECO:0000256" key="5">
    <source>
        <dbReference type="ARBA" id="ARBA00093280"/>
    </source>
</evidence>
<organism evidence="7 8">
    <name type="scientific">Brachionus calyciflorus</name>
    <dbReference type="NCBI Taxonomy" id="104777"/>
    <lineage>
        <taxon>Eukaryota</taxon>
        <taxon>Metazoa</taxon>
        <taxon>Spiralia</taxon>
        <taxon>Gnathifera</taxon>
        <taxon>Rotifera</taxon>
        <taxon>Eurotatoria</taxon>
        <taxon>Monogononta</taxon>
        <taxon>Pseudotrocha</taxon>
        <taxon>Ploima</taxon>
        <taxon>Brachionidae</taxon>
        <taxon>Brachionus</taxon>
    </lineage>
</organism>
<dbReference type="Proteomes" id="UP000663879">
    <property type="component" value="Unassembled WGS sequence"/>
</dbReference>
<evidence type="ECO:0000256" key="2">
    <source>
        <dbReference type="ARBA" id="ARBA00009100"/>
    </source>
</evidence>
<dbReference type="OrthoDB" id="10263384at2759"/>
<comment type="caution">
    <text evidence="7">The sequence shown here is derived from an EMBL/GenBank/DDBJ whole genome shotgun (WGS) entry which is preliminary data.</text>
</comment>
<keyword evidence="3" id="KW-0967">Endosome</keyword>
<protein>
    <recommendedName>
        <fullName evidence="4">Vacuolar protein sorting-associated protein 26C</fullName>
    </recommendedName>
</protein>
<comment type="subcellular location">
    <subcellularLocation>
        <location evidence="1">Endosome</location>
    </subcellularLocation>
</comment>
<dbReference type="InterPro" id="IPR014752">
    <property type="entry name" value="Arrestin-like_C"/>
</dbReference>
<reference evidence="7" key="1">
    <citation type="submission" date="2021-02" db="EMBL/GenBank/DDBJ databases">
        <authorList>
            <person name="Nowell W R."/>
        </authorList>
    </citation>
    <scope>NUCLEOTIDE SEQUENCE</scope>
    <source>
        <strain evidence="7">Ploen Becks lab</strain>
    </source>
</reference>
<dbReference type="Gene3D" id="2.60.40.640">
    <property type="match status" value="2"/>
</dbReference>